<dbReference type="EMBL" id="KB446539">
    <property type="protein sequence ID" value="EME44380.1"/>
    <property type="molecule type" value="Genomic_DNA"/>
</dbReference>
<dbReference type="AlphaFoldDB" id="N1PPS4"/>
<reference evidence="1 2" key="2">
    <citation type="journal article" date="2012" name="PLoS Pathog.">
        <title>Diverse lifestyles and strategies of plant pathogenesis encoded in the genomes of eighteen Dothideomycetes fungi.</title>
        <authorList>
            <person name="Ohm R.A."/>
            <person name="Feau N."/>
            <person name="Henrissat B."/>
            <person name="Schoch C.L."/>
            <person name="Horwitz B.A."/>
            <person name="Barry K.W."/>
            <person name="Condon B.J."/>
            <person name="Copeland A.C."/>
            <person name="Dhillon B."/>
            <person name="Glaser F."/>
            <person name="Hesse C.N."/>
            <person name="Kosti I."/>
            <person name="LaButti K."/>
            <person name="Lindquist E.A."/>
            <person name="Lucas S."/>
            <person name="Salamov A.A."/>
            <person name="Bradshaw R.E."/>
            <person name="Ciuffetti L."/>
            <person name="Hamelin R.C."/>
            <person name="Kema G.H.J."/>
            <person name="Lawrence C."/>
            <person name="Scott J.A."/>
            <person name="Spatafora J.W."/>
            <person name="Turgeon B.G."/>
            <person name="de Wit P.J.G.M."/>
            <person name="Zhong S."/>
            <person name="Goodwin S.B."/>
            <person name="Grigoriev I.V."/>
        </authorList>
    </citation>
    <scope>NUCLEOTIDE SEQUENCE [LARGE SCALE GENOMIC DNA]</scope>
    <source>
        <strain evidence="2">NZE10 / CBS 128990</strain>
    </source>
</reference>
<sequence>MRNWLNNHGIQYKAWAPEARRKTLVKRHYRGLYCYDNCATEELVTFHKQRGMQEPPDRIQRTALIATLVQRDDNAKFEKLLGLRAELRVNIYELRFAWIAQVRDSLWLSYPPPITQVNQLLQQESLPLFFQTFRFELQAYWDEEAAAYRDNSFQQDLDKITDEDVGFIRSLYFIMTARSIEADPSYSSDIDFML</sequence>
<dbReference type="eggNOG" id="ENOG502THMM">
    <property type="taxonomic scope" value="Eukaryota"/>
</dbReference>
<reference evidence="2" key="1">
    <citation type="journal article" date="2012" name="PLoS Genet.">
        <title>The genomes of the fungal plant pathogens Cladosporium fulvum and Dothistroma septosporum reveal adaptation to different hosts and lifestyles but also signatures of common ancestry.</title>
        <authorList>
            <person name="de Wit P.J.G.M."/>
            <person name="van der Burgt A."/>
            <person name="Oekmen B."/>
            <person name="Stergiopoulos I."/>
            <person name="Abd-Elsalam K.A."/>
            <person name="Aerts A.L."/>
            <person name="Bahkali A.H."/>
            <person name="Beenen H.G."/>
            <person name="Chettri P."/>
            <person name="Cox M.P."/>
            <person name="Datema E."/>
            <person name="de Vries R.P."/>
            <person name="Dhillon B."/>
            <person name="Ganley A.R."/>
            <person name="Griffiths S.A."/>
            <person name="Guo Y."/>
            <person name="Hamelin R.C."/>
            <person name="Henrissat B."/>
            <person name="Kabir M.S."/>
            <person name="Jashni M.K."/>
            <person name="Kema G."/>
            <person name="Klaubauf S."/>
            <person name="Lapidus A."/>
            <person name="Levasseur A."/>
            <person name="Lindquist E."/>
            <person name="Mehrabi R."/>
            <person name="Ohm R.A."/>
            <person name="Owen T.J."/>
            <person name="Salamov A."/>
            <person name="Schwelm A."/>
            <person name="Schijlen E."/>
            <person name="Sun H."/>
            <person name="van den Burg H.A."/>
            <person name="van Ham R.C.H.J."/>
            <person name="Zhang S."/>
            <person name="Goodwin S.B."/>
            <person name="Grigoriev I.V."/>
            <person name="Collemare J."/>
            <person name="Bradshaw R.E."/>
        </authorList>
    </citation>
    <scope>NUCLEOTIDE SEQUENCE [LARGE SCALE GENOMIC DNA]</scope>
    <source>
        <strain evidence="2">NZE10 / CBS 128990</strain>
    </source>
</reference>
<dbReference type="OrthoDB" id="3630041at2759"/>
<dbReference type="Proteomes" id="UP000016933">
    <property type="component" value="Unassembled WGS sequence"/>
</dbReference>
<evidence type="ECO:0000313" key="2">
    <source>
        <dbReference type="Proteomes" id="UP000016933"/>
    </source>
</evidence>
<protein>
    <submittedName>
        <fullName evidence="1">Uncharacterized protein</fullName>
    </submittedName>
</protein>
<evidence type="ECO:0000313" key="1">
    <source>
        <dbReference type="EMBL" id="EME44380.1"/>
    </source>
</evidence>
<proteinExistence type="predicted"/>
<name>N1PPS4_DOTSN</name>
<organism evidence="1 2">
    <name type="scientific">Dothistroma septosporum (strain NZE10 / CBS 128990)</name>
    <name type="common">Red band needle blight fungus</name>
    <name type="synonym">Mycosphaerella pini</name>
    <dbReference type="NCBI Taxonomy" id="675120"/>
    <lineage>
        <taxon>Eukaryota</taxon>
        <taxon>Fungi</taxon>
        <taxon>Dikarya</taxon>
        <taxon>Ascomycota</taxon>
        <taxon>Pezizomycotina</taxon>
        <taxon>Dothideomycetes</taxon>
        <taxon>Dothideomycetidae</taxon>
        <taxon>Mycosphaerellales</taxon>
        <taxon>Mycosphaerellaceae</taxon>
        <taxon>Dothistroma</taxon>
    </lineage>
</organism>
<gene>
    <name evidence="1" type="ORF">DOTSEDRAFT_72019</name>
</gene>
<accession>N1PPS4</accession>
<dbReference type="HOGENOM" id="CLU_1402398_0_0_1"/>
<keyword evidence="2" id="KW-1185">Reference proteome</keyword>